<gene>
    <name evidence="1" type="ORF">AVEN_175984_1</name>
</gene>
<dbReference type="GO" id="GO:0003676">
    <property type="term" value="F:nucleic acid binding"/>
    <property type="evidence" value="ECO:0007669"/>
    <property type="project" value="InterPro"/>
</dbReference>
<sequence>MNVSAETFRWMLRKANYNGILAIEKLLISKVNRDQRTVFAKKHISEPEDFWNKVIFRDKHKFNIFGSDGRIYAWLKPDSELLAPNTIPTVKLEGSSVLVWGSMSANEVEISVFIDGIMDKMKYLDILNKNLTV</sequence>
<dbReference type="Gene3D" id="3.30.420.10">
    <property type="entry name" value="Ribonuclease H-like superfamily/Ribonuclease H"/>
    <property type="match status" value="1"/>
</dbReference>
<evidence type="ECO:0008006" key="3">
    <source>
        <dbReference type="Google" id="ProtNLM"/>
    </source>
</evidence>
<reference evidence="1 2" key="1">
    <citation type="journal article" date="2019" name="Sci. Rep.">
        <title>Orb-weaving spider Araneus ventricosus genome elucidates the spidroin gene catalogue.</title>
        <authorList>
            <person name="Kono N."/>
            <person name="Nakamura H."/>
            <person name="Ohtoshi R."/>
            <person name="Moran D.A.P."/>
            <person name="Shinohara A."/>
            <person name="Yoshida Y."/>
            <person name="Fujiwara M."/>
            <person name="Mori M."/>
            <person name="Tomita M."/>
            <person name="Arakawa K."/>
        </authorList>
    </citation>
    <scope>NUCLEOTIDE SEQUENCE [LARGE SCALE GENOMIC DNA]</scope>
</reference>
<evidence type="ECO:0000313" key="1">
    <source>
        <dbReference type="EMBL" id="GBM29345.1"/>
    </source>
</evidence>
<proteinExistence type="predicted"/>
<accession>A0A4Y2EN65</accession>
<evidence type="ECO:0000313" key="2">
    <source>
        <dbReference type="Proteomes" id="UP000499080"/>
    </source>
</evidence>
<dbReference type="AlphaFoldDB" id="A0A4Y2EN65"/>
<name>A0A4Y2EN65_ARAVE</name>
<organism evidence="1 2">
    <name type="scientific">Araneus ventricosus</name>
    <name type="common">Orbweaver spider</name>
    <name type="synonym">Epeira ventricosa</name>
    <dbReference type="NCBI Taxonomy" id="182803"/>
    <lineage>
        <taxon>Eukaryota</taxon>
        <taxon>Metazoa</taxon>
        <taxon>Ecdysozoa</taxon>
        <taxon>Arthropoda</taxon>
        <taxon>Chelicerata</taxon>
        <taxon>Arachnida</taxon>
        <taxon>Araneae</taxon>
        <taxon>Araneomorphae</taxon>
        <taxon>Entelegynae</taxon>
        <taxon>Araneoidea</taxon>
        <taxon>Araneidae</taxon>
        <taxon>Araneus</taxon>
    </lineage>
</organism>
<dbReference type="EMBL" id="BGPR01000634">
    <property type="protein sequence ID" value="GBM29345.1"/>
    <property type="molecule type" value="Genomic_DNA"/>
</dbReference>
<comment type="caution">
    <text evidence="1">The sequence shown here is derived from an EMBL/GenBank/DDBJ whole genome shotgun (WGS) entry which is preliminary data.</text>
</comment>
<dbReference type="OrthoDB" id="4843387at2759"/>
<dbReference type="Proteomes" id="UP000499080">
    <property type="component" value="Unassembled WGS sequence"/>
</dbReference>
<keyword evidence="2" id="KW-1185">Reference proteome</keyword>
<protein>
    <recommendedName>
        <fullName evidence="3">Transposable element Tc1 transposase</fullName>
    </recommendedName>
</protein>
<dbReference type="InterPro" id="IPR036397">
    <property type="entry name" value="RNaseH_sf"/>
</dbReference>